<dbReference type="InterPro" id="IPR036514">
    <property type="entry name" value="SGNH_hydro_sf"/>
</dbReference>
<dbReference type="AlphaFoldDB" id="A0A1F7F6J6"/>
<accession>A0A1F7F6J6</accession>
<protein>
    <recommendedName>
        <fullName evidence="3">SGNH hydrolase-type esterase domain-containing protein</fullName>
    </recommendedName>
</protein>
<gene>
    <name evidence="1" type="ORF">A2519_18870</name>
</gene>
<evidence type="ECO:0000313" key="1">
    <source>
        <dbReference type="EMBL" id="OGK02126.1"/>
    </source>
</evidence>
<comment type="caution">
    <text evidence="1">The sequence shown here is derived from an EMBL/GenBank/DDBJ whole genome shotgun (WGS) entry which is preliminary data.</text>
</comment>
<dbReference type="EMBL" id="MFYX01000112">
    <property type="protein sequence ID" value="OGK02126.1"/>
    <property type="molecule type" value="Genomic_DNA"/>
</dbReference>
<organism evidence="1 2">
    <name type="scientific">Candidatus Raymondbacteria bacterium RIFOXYD12_FULL_49_13</name>
    <dbReference type="NCBI Taxonomy" id="1817890"/>
    <lineage>
        <taxon>Bacteria</taxon>
        <taxon>Raymondiibacteriota</taxon>
    </lineage>
</organism>
<reference evidence="1 2" key="1">
    <citation type="journal article" date="2016" name="Nat. Commun.">
        <title>Thousands of microbial genomes shed light on interconnected biogeochemical processes in an aquifer system.</title>
        <authorList>
            <person name="Anantharaman K."/>
            <person name="Brown C.T."/>
            <person name="Hug L.A."/>
            <person name="Sharon I."/>
            <person name="Castelle C.J."/>
            <person name="Probst A.J."/>
            <person name="Thomas B.C."/>
            <person name="Singh A."/>
            <person name="Wilkins M.J."/>
            <person name="Karaoz U."/>
            <person name="Brodie E.L."/>
            <person name="Williams K.H."/>
            <person name="Hubbard S.S."/>
            <person name="Banfield J.F."/>
        </authorList>
    </citation>
    <scope>NUCLEOTIDE SEQUENCE [LARGE SCALE GENOMIC DNA]</scope>
</reference>
<sequence>MVKILIATIMCMVNAVYTQSIQPKGGNMPKESRVIFLHHSTGNCVWQGGVPQWMDEYNKKNKTNYLVTEQAFPKKTPYGWRNYPFDYWNIWVNHAGDAPFSDEPTLEMLTKNYDVIVFKHCFPVSSIQPDSGKPDIASDRKTLENYKLQYAALKKKMRSFPKTKFIVWTPAALVASASDPDKAKRTAEFSAWMKKTWDEKGDNIFLWDFHGLETEGGLYLKPDYAAGPDDSHPNEAFSKKVAPLFAQRIVDVITGLHDD</sequence>
<proteinExistence type="predicted"/>
<evidence type="ECO:0008006" key="3">
    <source>
        <dbReference type="Google" id="ProtNLM"/>
    </source>
</evidence>
<dbReference type="Gene3D" id="3.40.50.1110">
    <property type="entry name" value="SGNH hydrolase"/>
    <property type="match status" value="1"/>
</dbReference>
<name>A0A1F7F6J6_UNCRA</name>
<evidence type="ECO:0000313" key="2">
    <source>
        <dbReference type="Proteomes" id="UP000179243"/>
    </source>
</evidence>
<dbReference type="Proteomes" id="UP000179243">
    <property type="component" value="Unassembled WGS sequence"/>
</dbReference>
<dbReference type="SUPFAM" id="SSF52266">
    <property type="entry name" value="SGNH hydrolase"/>
    <property type="match status" value="1"/>
</dbReference>